<gene>
    <name evidence="1" type="ORF">AABD04_20240</name>
</gene>
<dbReference type="RefSeq" id="WP_341442276.1">
    <property type="nucleotide sequence ID" value="NZ_JBBPCN010000001.1"/>
</dbReference>
<proteinExistence type="predicted"/>
<keyword evidence="2" id="KW-1185">Reference proteome</keyword>
<dbReference type="EMBL" id="JBBPCN010000001">
    <property type="protein sequence ID" value="MEK8073180.1"/>
    <property type="molecule type" value="Genomic_DNA"/>
</dbReference>
<reference evidence="1 2" key="1">
    <citation type="submission" date="2024-03" db="EMBL/GenBank/DDBJ databases">
        <title>Rhodococcus navarretei sp. nov. and Pseudarthrobacter quantumdoti sp. nov., two new species with the ability to biosynthesize Quantum Dots isolated from soil samples at Union Glacier, Antarctica.</title>
        <authorList>
            <person name="Vargas M."/>
        </authorList>
    </citation>
    <scope>NUCLEOTIDE SEQUENCE [LARGE SCALE GENOMIC DNA]</scope>
    <source>
        <strain evidence="1 2">EXRC-4A-4</strain>
    </source>
</reference>
<evidence type="ECO:0000313" key="1">
    <source>
        <dbReference type="EMBL" id="MEK8073180.1"/>
    </source>
</evidence>
<dbReference type="Proteomes" id="UP001456513">
    <property type="component" value="Unassembled WGS sequence"/>
</dbReference>
<comment type="caution">
    <text evidence="1">The sequence shown here is derived from an EMBL/GenBank/DDBJ whole genome shotgun (WGS) entry which is preliminary data.</text>
</comment>
<name>A0ABU9D0Q7_9NOCA</name>
<protein>
    <submittedName>
        <fullName evidence="1">Uncharacterized protein</fullName>
    </submittedName>
</protein>
<evidence type="ECO:0000313" key="2">
    <source>
        <dbReference type="Proteomes" id="UP001456513"/>
    </source>
</evidence>
<accession>A0ABU9D0Q7</accession>
<sequence length="56" mass="5870">MERSRVEHALCKAVVNASLPPSDLALNAIVAGVPVEDTRPTAADVDMAWPADPTSL</sequence>
<organism evidence="1 2">
    <name type="scientific">Rhodococcus navarretei</name>
    <dbReference type="NCBI Taxonomy" id="3128981"/>
    <lineage>
        <taxon>Bacteria</taxon>
        <taxon>Bacillati</taxon>
        <taxon>Actinomycetota</taxon>
        <taxon>Actinomycetes</taxon>
        <taxon>Mycobacteriales</taxon>
        <taxon>Nocardiaceae</taxon>
        <taxon>Rhodococcus</taxon>
    </lineage>
</organism>